<dbReference type="SUPFAM" id="SSF81383">
    <property type="entry name" value="F-box domain"/>
    <property type="match status" value="1"/>
</dbReference>
<evidence type="ECO:0000313" key="2">
    <source>
        <dbReference type="Proteomes" id="UP000807025"/>
    </source>
</evidence>
<dbReference type="EMBL" id="MU154588">
    <property type="protein sequence ID" value="KAF9493251.1"/>
    <property type="molecule type" value="Genomic_DNA"/>
</dbReference>
<evidence type="ECO:0000313" key="1">
    <source>
        <dbReference type="EMBL" id="KAF9493251.1"/>
    </source>
</evidence>
<organism evidence="1 2">
    <name type="scientific">Pleurotus eryngii</name>
    <name type="common">Boletus of the steppes</name>
    <dbReference type="NCBI Taxonomy" id="5323"/>
    <lineage>
        <taxon>Eukaryota</taxon>
        <taxon>Fungi</taxon>
        <taxon>Dikarya</taxon>
        <taxon>Basidiomycota</taxon>
        <taxon>Agaricomycotina</taxon>
        <taxon>Agaricomycetes</taxon>
        <taxon>Agaricomycetidae</taxon>
        <taxon>Agaricales</taxon>
        <taxon>Pleurotineae</taxon>
        <taxon>Pleurotaceae</taxon>
        <taxon>Pleurotus</taxon>
    </lineage>
</organism>
<comment type="caution">
    <text evidence="1">The sequence shown here is derived from an EMBL/GenBank/DDBJ whole genome shotgun (WGS) entry which is preliminary data.</text>
</comment>
<accession>A0A9P6D5B2</accession>
<dbReference type="InterPro" id="IPR036047">
    <property type="entry name" value="F-box-like_dom_sf"/>
</dbReference>
<protein>
    <recommendedName>
        <fullName evidence="3">F-box domain-containing protein</fullName>
    </recommendedName>
</protein>
<sequence length="574" mass="66059">MTAPLTYCSWAVVPRECTPKILTVVSQTRDSQPGEEDASNVRGEVGGPTGVELWWPWGRRTTGRFRTENLEACYQKLLTYKQNGSNCDLTFVLEKSQNSGMVSLLVNYDLERPWKSSTLFPIVPMFSTFLVWSLCSSTPSTTIVLQLNLNCNHNYVLQQGKPHSVACQTRQMPPPIPEHDGHHNSSFSNKYSTHLKREPLLPPAFSEIHPFPQRGLPIEILNKILSHITGYCDMCKVLRVSQQFQALMLPNLWKHCGRHAGSRMLDVRDMYVPVQHFLAGLTNMHTLVLKADTNSGFVLHTWWHPSDIDMSKQLVGLKTLVFTPLHIRFNTWLREYDTTPNNNFEQWLLSQENIQYFEYRTRNHLMGVFPANMFPNLQCLKIAAKNIEVMRGLEGLQGIMHLRMTMPPPCPFIIPLILPPILPSNAPRLPPTLNNVTVLVHNDRDLEFAGLLLKLEHLKIDNGNKDLQESKGSKVANVFTELPTLEEFEAMWDDQTWIWFVQDGSTQVVNWKCHSYYYNNKYNICEESGGMREEWCQDWQPGITSVDPAMPLYFWKVWKMPPELRNLETSDSDE</sequence>
<evidence type="ECO:0008006" key="3">
    <source>
        <dbReference type="Google" id="ProtNLM"/>
    </source>
</evidence>
<dbReference type="OrthoDB" id="10443630at2759"/>
<gene>
    <name evidence="1" type="ORF">BDN71DRAFT_1432605</name>
</gene>
<name>A0A9P6D5B2_PLEER</name>
<dbReference type="Proteomes" id="UP000807025">
    <property type="component" value="Unassembled WGS sequence"/>
</dbReference>
<keyword evidence="2" id="KW-1185">Reference proteome</keyword>
<reference evidence="1" key="1">
    <citation type="submission" date="2020-11" db="EMBL/GenBank/DDBJ databases">
        <authorList>
            <consortium name="DOE Joint Genome Institute"/>
            <person name="Ahrendt S."/>
            <person name="Riley R."/>
            <person name="Andreopoulos W."/>
            <person name="Labutti K."/>
            <person name="Pangilinan J."/>
            <person name="Ruiz-Duenas F.J."/>
            <person name="Barrasa J.M."/>
            <person name="Sanchez-Garcia M."/>
            <person name="Camarero S."/>
            <person name="Miyauchi S."/>
            <person name="Serrano A."/>
            <person name="Linde D."/>
            <person name="Babiker R."/>
            <person name="Drula E."/>
            <person name="Ayuso-Fernandez I."/>
            <person name="Pacheco R."/>
            <person name="Padilla G."/>
            <person name="Ferreira P."/>
            <person name="Barriuso J."/>
            <person name="Kellner H."/>
            <person name="Castanera R."/>
            <person name="Alfaro M."/>
            <person name="Ramirez L."/>
            <person name="Pisabarro A.G."/>
            <person name="Kuo A."/>
            <person name="Tritt A."/>
            <person name="Lipzen A."/>
            <person name="He G."/>
            <person name="Yan M."/>
            <person name="Ng V."/>
            <person name="Cullen D."/>
            <person name="Martin F."/>
            <person name="Rosso M.-N."/>
            <person name="Henrissat B."/>
            <person name="Hibbett D."/>
            <person name="Martinez A.T."/>
            <person name="Grigoriev I.V."/>
        </authorList>
    </citation>
    <scope>NUCLEOTIDE SEQUENCE</scope>
    <source>
        <strain evidence="1">ATCC 90797</strain>
    </source>
</reference>
<dbReference type="AlphaFoldDB" id="A0A9P6D5B2"/>
<proteinExistence type="predicted"/>